<dbReference type="PANTHER" id="PTHR44688">
    <property type="entry name" value="DNA-BINDING TRANSCRIPTIONAL ACTIVATOR DEVR_DOSR"/>
    <property type="match status" value="1"/>
</dbReference>
<dbReference type="Proteomes" id="UP001595867">
    <property type="component" value="Unassembled WGS sequence"/>
</dbReference>
<dbReference type="PROSITE" id="PS50043">
    <property type="entry name" value="HTH_LUXR_2"/>
    <property type="match status" value="1"/>
</dbReference>
<dbReference type="InterPro" id="IPR011990">
    <property type="entry name" value="TPR-like_helical_dom_sf"/>
</dbReference>
<dbReference type="InterPro" id="IPR036388">
    <property type="entry name" value="WH-like_DNA-bd_sf"/>
</dbReference>
<dbReference type="SUPFAM" id="SSF48452">
    <property type="entry name" value="TPR-like"/>
    <property type="match status" value="1"/>
</dbReference>
<dbReference type="EMBL" id="JBHSBL010000019">
    <property type="protein sequence ID" value="MFC4068728.1"/>
    <property type="molecule type" value="Genomic_DNA"/>
</dbReference>
<dbReference type="Gene3D" id="1.25.40.10">
    <property type="entry name" value="Tetratricopeptide repeat domain"/>
    <property type="match status" value="1"/>
</dbReference>
<sequence>MEHTTPPRLPAGLIRRSRLALTLDEGVRGTATLVCAGPGWGKTALVASWAATRAAAGPIAWLTLDGQHDDPYTFWSDLYLAVQAAGAIPEGLAVPAPDAGESDFRQVLAGALTRRTSPVVIVLDDLHRVTDPRILGGLAGLLRLRQARFVLVTRREADLPLHRLRAAAELTEIRPADLGFRLEEAAELLAHTGRSMPADKLAAIVRRTEGWSAGLRLILDNPEPGRADDVIEDYMLREVLGAQPDEVRRFLLRTSIPDRICGDLAHTLTGERHGQYLLEDLARGNLFVERTGSGRWFRYHPMLRAALRRRVARRWPDAPPRLHLEAARWHDADGGALPALTHAAAAGDWDLVSSVVVRRGLPLFTGADRPQLVEVLTRIPVERLPETAEFAVCAVILGYARGDAAAVPRRIAAARALLDGRDDRTRADVGAALAVLENGTVIRWHGDMPSLLEATTDLLGELSRLSWDQAPSLLQYRAMTLNNKGAALLWSGRFDHADRYLWAAVTAARTADVPFIEINSLALLAQLAFLQGALREAAEHADAAEDAAGRIDAGGRVAVAPAYLARALIETERGREPEAESWLRKALHALGEIPETVQSVTAGLVRVRLMLDRGETAGARTLLGQLRAEAGPPLVAPQIDRMLGLAGAEIRLAAGDPGAVVMAYGSRVVLTPAEQVCLARALLATGNVGAAGELLSRVRAGSDRVSAVAAWILTALAADTQGRSSVSSEALSRALAAAEPDLIRRPFRTFDTNRVMVLAERQQWLTEMRGPVGDGVLGEITGEIPIMTPTPSVGPLSEREVDVLQYLPTVLTAAEIAENLGISVNTVKAHMRSIYRKLGAARRREAVVTARQSGLI</sequence>
<keyword evidence="3" id="KW-0804">Transcription</keyword>
<evidence type="ECO:0000256" key="2">
    <source>
        <dbReference type="ARBA" id="ARBA00023125"/>
    </source>
</evidence>
<dbReference type="CDD" id="cd06170">
    <property type="entry name" value="LuxR_C_like"/>
    <property type="match status" value="1"/>
</dbReference>
<dbReference type="Gene3D" id="1.10.10.10">
    <property type="entry name" value="Winged helix-like DNA-binding domain superfamily/Winged helix DNA-binding domain"/>
    <property type="match status" value="1"/>
</dbReference>
<dbReference type="SMART" id="SM00421">
    <property type="entry name" value="HTH_LUXR"/>
    <property type="match status" value="1"/>
</dbReference>
<dbReference type="PRINTS" id="PR00038">
    <property type="entry name" value="HTHLUXR"/>
</dbReference>
<name>A0ABV8J272_9ACTN</name>
<dbReference type="SUPFAM" id="SSF46894">
    <property type="entry name" value="C-terminal effector domain of the bipartite response regulators"/>
    <property type="match status" value="1"/>
</dbReference>
<dbReference type="Pfam" id="PF00196">
    <property type="entry name" value="GerE"/>
    <property type="match status" value="1"/>
</dbReference>
<dbReference type="SUPFAM" id="SSF52540">
    <property type="entry name" value="P-loop containing nucleoside triphosphate hydrolases"/>
    <property type="match status" value="1"/>
</dbReference>
<dbReference type="PANTHER" id="PTHR44688:SF25">
    <property type="entry name" value="HTH LUXR-TYPE DOMAIN-CONTAINING PROTEIN"/>
    <property type="match status" value="1"/>
</dbReference>
<evidence type="ECO:0000259" key="4">
    <source>
        <dbReference type="PROSITE" id="PS50043"/>
    </source>
</evidence>
<dbReference type="InterPro" id="IPR016032">
    <property type="entry name" value="Sig_transdc_resp-reg_C-effctor"/>
</dbReference>
<dbReference type="InterPro" id="IPR059106">
    <property type="entry name" value="WHD_MalT"/>
</dbReference>
<dbReference type="InterPro" id="IPR041617">
    <property type="entry name" value="TPR_MalT"/>
</dbReference>
<evidence type="ECO:0000313" key="6">
    <source>
        <dbReference type="Proteomes" id="UP001595867"/>
    </source>
</evidence>
<dbReference type="Gene3D" id="3.40.50.300">
    <property type="entry name" value="P-loop containing nucleotide triphosphate hydrolases"/>
    <property type="match status" value="1"/>
</dbReference>
<dbReference type="Pfam" id="PF25873">
    <property type="entry name" value="WHD_MalT"/>
    <property type="match status" value="1"/>
</dbReference>
<organism evidence="5 6">
    <name type="scientific">Actinoplanes subglobosus</name>
    <dbReference type="NCBI Taxonomy" id="1547892"/>
    <lineage>
        <taxon>Bacteria</taxon>
        <taxon>Bacillati</taxon>
        <taxon>Actinomycetota</taxon>
        <taxon>Actinomycetes</taxon>
        <taxon>Micromonosporales</taxon>
        <taxon>Micromonosporaceae</taxon>
        <taxon>Actinoplanes</taxon>
    </lineage>
</organism>
<dbReference type="RefSeq" id="WP_378069617.1">
    <property type="nucleotide sequence ID" value="NZ_JBHSBL010000019.1"/>
</dbReference>
<accession>A0ABV8J272</accession>
<comment type="caution">
    <text evidence="5">The sequence shown here is derived from an EMBL/GenBank/DDBJ whole genome shotgun (WGS) entry which is preliminary data.</text>
</comment>
<dbReference type="Pfam" id="PF17874">
    <property type="entry name" value="TPR_MalT"/>
    <property type="match status" value="1"/>
</dbReference>
<dbReference type="InterPro" id="IPR027417">
    <property type="entry name" value="P-loop_NTPase"/>
</dbReference>
<keyword evidence="6" id="KW-1185">Reference proteome</keyword>
<evidence type="ECO:0000313" key="5">
    <source>
        <dbReference type="EMBL" id="MFC4068728.1"/>
    </source>
</evidence>
<feature type="domain" description="HTH luxR-type" evidence="4">
    <location>
        <begin position="789"/>
        <end position="854"/>
    </location>
</feature>
<dbReference type="InterPro" id="IPR000792">
    <property type="entry name" value="Tscrpt_reg_LuxR_C"/>
</dbReference>
<evidence type="ECO:0000256" key="1">
    <source>
        <dbReference type="ARBA" id="ARBA00023015"/>
    </source>
</evidence>
<proteinExistence type="predicted"/>
<gene>
    <name evidence="5" type="ORF">ACFO0C_27685</name>
</gene>
<keyword evidence="2" id="KW-0238">DNA-binding</keyword>
<keyword evidence="1" id="KW-0805">Transcription regulation</keyword>
<reference evidence="6" key="1">
    <citation type="journal article" date="2019" name="Int. J. Syst. Evol. Microbiol.">
        <title>The Global Catalogue of Microorganisms (GCM) 10K type strain sequencing project: providing services to taxonomists for standard genome sequencing and annotation.</title>
        <authorList>
            <consortium name="The Broad Institute Genomics Platform"/>
            <consortium name="The Broad Institute Genome Sequencing Center for Infectious Disease"/>
            <person name="Wu L."/>
            <person name="Ma J."/>
        </authorList>
    </citation>
    <scope>NUCLEOTIDE SEQUENCE [LARGE SCALE GENOMIC DNA]</scope>
    <source>
        <strain evidence="6">TBRC 5832</strain>
    </source>
</reference>
<evidence type="ECO:0000256" key="3">
    <source>
        <dbReference type="ARBA" id="ARBA00023163"/>
    </source>
</evidence>
<protein>
    <submittedName>
        <fullName evidence="5">LuxR C-terminal-related transcriptional regulator</fullName>
    </submittedName>
</protein>